<dbReference type="Proteomes" id="UP000317494">
    <property type="component" value="Unassembled WGS sequence"/>
</dbReference>
<name>A0A507DIU9_9FUNG</name>
<gene>
    <name evidence="2" type="ORF">SeLEV6574_g05985</name>
    <name evidence="3" type="ORF">SeMB42_g01884</name>
</gene>
<dbReference type="PANTHER" id="PTHR48421:SF1">
    <property type="entry name" value="MYCBP-ASSOCIATED PROTEIN"/>
    <property type="match status" value="1"/>
</dbReference>
<feature type="compositionally biased region" description="Polar residues" evidence="1">
    <location>
        <begin position="567"/>
        <end position="582"/>
    </location>
</feature>
<evidence type="ECO:0000313" key="2">
    <source>
        <dbReference type="EMBL" id="TPX41645.1"/>
    </source>
</evidence>
<dbReference type="EMBL" id="QEAM01000309">
    <property type="protein sequence ID" value="TPX41645.1"/>
    <property type="molecule type" value="Genomic_DNA"/>
</dbReference>
<feature type="region of interest" description="Disordered" evidence="1">
    <location>
        <begin position="37"/>
        <end position="140"/>
    </location>
</feature>
<dbReference type="PANTHER" id="PTHR48421">
    <property type="entry name" value="MYCBP-ASSOCIATED PROTEIN"/>
    <property type="match status" value="1"/>
</dbReference>
<feature type="compositionally biased region" description="Polar residues" evidence="1">
    <location>
        <begin position="106"/>
        <end position="116"/>
    </location>
</feature>
<feature type="compositionally biased region" description="Low complexity" evidence="1">
    <location>
        <begin position="501"/>
        <end position="537"/>
    </location>
</feature>
<feature type="region of interest" description="Disordered" evidence="1">
    <location>
        <begin position="478"/>
        <end position="599"/>
    </location>
</feature>
<dbReference type="STRING" id="286115.A0A507DIU9"/>
<dbReference type="InterPro" id="IPR032707">
    <property type="entry name" value="MYCBPAP"/>
</dbReference>
<dbReference type="Pfam" id="PF14646">
    <property type="entry name" value="MYCBPAP"/>
    <property type="match status" value="1"/>
</dbReference>
<dbReference type="AlphaFoldDB" id="A0A507DIU9"/>
<dbReference type="EMBL" id="QEAN01000053">
    <property type="protein sequence ID" value="TPX51523.1"/>
    <property type="molecule type" value="Genomic_DNA"/>
</dbReference>
<dbReference type="OrthoDB" id="10263316at2759"/>
<reference evidence="4 5" key="1">
    <citation type="journal article" date="2019" name="Sci. Rep.">
        <title>Comparative genomics of chytrid fungi reveal insights into the obligate biotrophic and pathogenic lifestyle of Synchytrium endobioticum.</title>
        <authorList>
            <person name="van de Vossenberg B.T.L.H."/>
            <person name="Warris S."/>
            <person name="Nguyen H.D.T."/>
            <person name="van Gent-Pelzer M.P.E."/>
            <person name="Joly D.L."/>
            <person name="van de Geest H.C."/>
            <person name="Bonants P.J.M."/>
            <person name="Smith D.S."/>
            <person name="Levesque C.A."/>
            <person name="van der Lee T.A.J."/>
        </authorList>
    </citation>
    <scope>NUCLEOTIDE SEQUENCE [LARGE SCALE GENOMIC DNA]</scope>
    <source>
        <strain evidence="2 5">LEV6574</strain>
        <strain evidence="3 4">MB42</strain>
    </source>
</reference>
<organism evidence="3 4">
    <name type="scientific">Synchytrium endobioticum</name>
    <dbReference type="NCBI Taxonomy" id="286115"/>
    <lineage>
        <taxon>Eukaryota</taxon>
        <taxon>Fungi</taxon>
        <taxon>Fungi incertae sedis</taxon>
        <taxon>Chytridiomycota</taxon>
        <taxon>Chytridiomycota incertae sedis</taxon>
        <taxon>Chytridiomycetes</taxon>
        <taxon>Synchytriales</taxon>
        <taxon>Synchytriaceae</taxon>
        <taxon>Synchytrium</taxon>
    </lineage>
</organism>
<sequence length="638" mass="69651">MSERDGPLRTREGTIISYTLLGSVADYVHMDSIYGNQRVSDSSRSPPARLSVPKSAEMAPKKVVMSAKDHISRATSMTHSPEESEKRAADDNHGREERTLADWQRHNNSNIAQSLSKRAGKDSSRLPMGEYRQRAPQVVGHDATEGNFEERPSVVRFREDSIASAVKPDSFPSEPSTSAPHLSLAAQRLFYEARPGEVAPSVLTVYNQGTYAVSFKWECIGGLSNLDVKACKDGNQRFYLSHRKGIIPPGAAFDFRACFKSDIPGMFSERWKMVTDPAMEEWTDRIVLLQGAAIEEDKYKSKREEVDRILERRVALSLASEALELVLNRAWDVVAAHRNARHARGVPSATEQAFRRQNGALHLRYDDVIVSKMDAMASEALIILSRSNYTWDKNVMNLHHLIESVPDADARSRMLQELNRLVDELQSTTNTDSSFVLHTIGTDILSQVAECIPAISAKVRKSMGLPLGRSATAKFSIPDAEDVDIQSVPPADPHKKPQQPPAAAAQPLNAAAKGGKPAAPAPASLPSAAAKAPIPSGRLTAPSTAATKDPMPPPGAPSNATGGRGATSDNSKGSISNLNSAGTARAPPRSPRSWTRERADLEWRYRGELKKEVSALLDTAIARLDGLWGDATEGRHNW</sequence>
<accession>A0A507DIU9</accession>
<feature type="compositionally biased region" description="Basic and acidic residues" evidence="1">
    <location>
        <begin position="80"/>
        <end position="105"/>
    </location>
</feature>
<evidence type="ECO:0000256" key="1">
    <source>
        <dbReference type="SAM" id="MobiDB-lite"/>
    </source>
</evidence>
<dbReference type="VEuPathDB" id="FungiDB:SeMB42_g01884"/>
<evidence type="ECO:0000313" key="4">
    <source>
        <dbReference type="Proteomes" id="UP000317494"/>
    </source>
</evidence>
<keyword evidence="4" id="KW-1185">Reference proteome</keyword>
<dbReference type="Proteomes" id="UP000320475">
    <property type="component" value="Unassembled WGS sequence"/>
</dbReference>
<evidence type="ECO:0000313" key="5">
    <source>
        <dbReference type="Proteomes" id="UP000320475"/>
    </source>
</evidence>
<comment type="caution">
    <text evidence="3">The sequence shown here is derived from an EMBL/GenBank/DDBJ whole genome shotgun (WGS) entry which is preliminary data.</text>
</comment>
<proteinExistence type="predicted"/>
<evidence type="ECO:0000313" key="3">
    <source>
        <dbReference type="EMBL" id="TPX51523.1"/>
    </source>
</evidence>
<protein>
    <submittedName>
        <fullName evidence="3">Uncharacterized protein</fullName>
    </submittedName>
</protein>